<evidence type="ECO:0000259" key="14">
    <source>
        <dbReference type="PROSITE" id="PS51103"/>
    </source>
</evidence>
<keyword evidence="4" id="KW-0762">Sugar transport</keyword>
<dbReference type="Gene3D" id="3.30.1360.60">
    <property type="entry name" value="Glucose permease domain IIB"/>
    <property type="match status" value="1"/>
</dbReference>
<evidence type="ECO:0000256" key="8">
    <source>
        <dbReference type="ARBA" id="ARBA00022777"/>
    </source>
</evidence>
<dbReference type="InterPro" id="IPR018113">
    <property type="entry name" value="PTrfase_EIIB_Cys"/>
</dbReference>
<evidence type="ECO:0000256" key="9">
    <source>
        <dbReference type="ARBA" id="ARBA00022989"/>
    </source>
</evidence>
<keyword evidence="7 12" id="KW-0812">Transmembrane</keyword>
<dbReference type="PANTHER" id="PTHR30175:SF1">
    <property type="entry name" value="PTS SYSTEM ARBUTIN-, CELLOBIOSE-, AND SALICIN-SPECIFIC EIIBC COMPONENT-RELATED"/>
    <property type="match status" value="1"/>
</dbReference>
<keyword evidence="10 12" id="KW-0472">Membrane</keyword>
<dbReference type="InterPro" id="IPR003352">
    <property type="entry name" value="PTS_EIIC"/>
</dbReference>
<evidence type="ECO:0000256" key="7">
    <source>
        <dbReference type="ARBA" id="ARBA00022692"/>
    </source>
</evidence>
<gene>
    <name evidence="15" type="ORF">QP354_01045</name>
</gene>
<feature type="transmembrane region" description="Helical" evidence="12">
    <location>
        <begin position="124"/>
        <end position="144"/>
    </location>
</feature>
<keyword evidence="9 12" id="KW-1133">Transmembrane helix</keyword>
<dbReference type="PROSITE" id="PS51098">
    <property type="entry name" value="PTS_EIIB_TYPE_1"/>
    <property type="match status" value="1"/>
</dbReference>
<reference evidence="15" key="1">
    <citation type="submission" date="2023-05" db="EMBL/GenBank/DDBJ databases">
        <title>Cataloging the Phylogenetic Diversity of Human Bladder Bacteria.</title>
        <authorList>
            <person name="Du J."/>
        </authorList>
    </citation>
    <scope>NUCLEOTIDE SEQUENCE</scope>
    <source>
        <strain evidence="15">UMB6975B</strain>
    </source>
</reference>
<dbReference type="InterPro" id="IPR001996">
    <property type="entry name" value="PTS_IIB_1"/>
</dbReference>
<sequence length="473" mass="51214">MKDEQMCKEILKFVGGKSNIAEAYHCITRLRLNVRDLSKVKVDEIKKINGVLTVQVLGKQVQVVIGPGVDQIYETFCKVAGIEQHAEVDPNEDDQVKKESNEDDIVAIATKNANSKSKNPITKLLNTLAAIVTPSLNAIIAGGMLKGLSATLVALKLMSIKDPFIQVLNIVADAPFYFLPFLIGYAAAKRFKVSGYYGLMMAGVLMYPTIVNGSTKPGTGIGMWGLTVPFFNYKASIFPVLLSVWVFAYVYRWINRWMPRKIQIVFTGMIAFLITTPIALILLAPLGNYIAVGLTSAVTKLYAFSAPVAGAFFCGILPLTVIFGIKGWSAVELSNLNILHYDFMLPNFFFSNLAISGATLAASLKMKKGIDKSAATSTGLLAILGITEPALYGIDVPYKKPLWSSMIGGAIGGCVAATLGVKTFAFAMPGITSIATYVDKGNNLLMTLIAVAVSWLAGFLIQLIFNFKTKKEN</sequence>
<feature type="transmembrane region" description="Helical" evidence="12">
    <location>
        <begin position="444"/>
        <end position="465"/>
    </location>
</feature>
<dbReference type="EMBL" id="JASOLY010000002">
    <property type="protein sequence ID" value="MDK6867664.1"/>
    <property type="molecule type" value="Genomic_DNA"/>
</dbReference>
<dbReference type="GO" id="GO:0005886">
    <property type="term" value="C:plasma membrane"/>
    <property type="evidence" value="ECO:0007669"/>
    <property type="project" value="UniProtKB-SubCell"/>
</dbReference>
<evidence type="ECO:0000256" key="2">
    <source>
        <dbReference type="ARBA" id="ARBA00022448"/>
    </source>
</evidence>
<keyword evidence="5" id="KW-0808">Transferase</keyword>
<feature type="transmembrane region" description="Helical" evidence="12">
    <location>
        <begin position="263"/>
        <end position="284"/>
    </location>
</feature>
<dbReference type="PROSITE" id="PS01035">
    <property type="entry name" value="PTS_EIIB_TYPE_1_CYS"/>
    <property type="match status" value="1"/>
</dbReference>
<dbReference type="GO" id="GO:0009401">
    <property type="term" value="P:phosphoenolpyruvate-dependent sugar phosphotransferase system"/>
    <property type="evidence" value="ECO:0007669"/>
    <property type="project" value="UniProtKB-KW"/>
</dbReference>
<keyword evidence="2" id="KW-0813">Transport</keyword>
<feature type="domain" description="PTS EIIC type-1" evidence="14">
    <location>
        <begin position="126"/>
        <end position="473"/>
    </location>
</feature>
<evidence type="ECO:0000313" key="16">
    <source>
        <dbReference type="Proteomes" id="UP001232113"/>
    </source>
</evidence>
<dbReference type="GO" id="GO:0016301">
    <property type="term" value="F:kinase activity"/>
    <property type="evidence" value="ECO:0007669"/>
    <property type="project" value="UniProtKB-KW"/>
</dbReference>
<feature type="domain" description="PTS EIIB type-1" evidence="13">
    <location>
        <begin position="4"/>
        <end position="86"/>
    </location>
</feature>
<evidence type="ECO:0000256" key="3">
    <source>
        <dbReference type="ARBA" id="ARBA00022475"/>
    </source>
</evidence>
<evidence type="ECO:0000256" key="6">
    <source>
        <dbReference type="ARBA" id="ARBA00022683"/>
    </source>
</evidence>
<dbReference type="AlphaFoldDB" id="A0AAW6XKR4"/>
<feature type="active site" description="Phosphocysteine intermediate; for EIIB activity" evidence="11">
    <location>
        <position position="26"/>
    </location>
</feature>
<evidence type="ECO:0000256" key="11">
    <source>
        <dbReference type="PROSITE-ProRule" id="PRU00421"/>
    </source>
</evidence>
<feature type="transmembrane region" description="Helical" evidence="12">
    <location>
        <begin position="194"/>
        <end position="211"/>
    </location>
</feature>
<accession>A0AAW6XKR4</accession>
<evidence type="ECO:0000256" key="10">
    <source>
        <dbReference type="ARBA" id="ARBA00023136"/>
    </source>
</evidence>
<dbReference type="FunFam" id="3.30.1360.60:FF:000001">
    <property type="entry name" value="PTS system glucose-specific IIBC component PtsG"/>
    <property type="match status" value="1"/>
</dbReference>
<feature type="transmembrane region" description="Helical" evidence="12">
    <location>
        <begin position="374"/>
        <end position="394"/>
    </location>
</feature>
<keyword evidence="3" id="KW-1003">Cell membrane</keyword>
<dbReference type="Pfam" id="PF02378">
    <property type="entry name" value="PTS_EIIC"/>
    <property type="match status" value="1"/>
</dbReference>
<dbReference type="InterPro" id="IPR013013">
    <property type="entry name" value="PTS_EIIC_1"/>
</dbReference>
<evidence type="ECO:0000256" key="12">
    <source>
        <dbReference type="SAM" id="Phobius"/>
    </source>
</evidence>
<comment type="subcellular location">
    <subcellularLocation>
        <location evidence="1">Cell membrane</location>
        <topology evidence="1">Multi-pass membrane protein</topology>
    </subcellularLocation>
</comment>
<dbReference type="SUPFAM" id="SSF55604">
    <property type="entry name" value="Glucose permease domain IIB"/>
    <property type="match status" value="1"/>
</dbReference>
<name>A0AAW6XKR4_9LACO</name>
<feature type="transmembrane region" description="Helical" evidence="12">
    <location>
        <begin position="164"/>
        <end position="187"/>
    </location>
</feature>
<comment type="caution">
    <text evidence="15">The sequence shown here is derived from an EMBL/GenBank/DDBJ whole genome shotgun (WGS) entry which is preliminary data.</text>
</comment>
<evidence type="ECO:0000313" key="15">
    <source>
        <dbReference type="EMBL" id="MDK6867664.1"/>
    </source>
</evidence>
<dbReference type="CDD" id="cd00212">
    <property type="entry name" value="PTS_IIB_glc"/>
    <property type="match status" value="1"/>
</dbReference>
<evidence type="ECO:0000256" key="5">
    <source>
        <dbReference type="ARBA" id="ARBA00022679"/>
    </source>
</evidence>
<dbReference type="InterPro" id="IPR050558">
    <property type="entry name" value="PTS_Sugar-Specific_Components"/>
</dbReference>
<dbReference type="GO" id="GO:0008982">
    <property type="term" value="F:protein-N(PI)-phosphohistidine-sugar phosphotransferase activity"/>
    <property type="evidence" value="ECO:0007669"/>
    <property type="project" value="InterPro"/>
</dbReference>
<dbReference type="Pfam" id="PF00367">
    <property type="entry name" value="PTS_EIIB"/>
    <property type="match status" value="1"/>
</dbReference>
<keyword evidence="6" id="KW-0598">Phosphotransferase system</keyword>
<keyword evidence="8" id="KW-0418">Kinase</keyword>
<dbReference type="GO" id="GO:0090589">
    <property type="term" value="F:protein-phosphocysteine-trehalose phosphotransferase system transporter activity"/>
    <property type="evidence" value="ECO:0007669"/>
    <property type="project" value="TreeGrafter"/>
</dbReference>
<dbReference type="GO" id="GO:0015771">
    <property type="term" value="P:trehalose transport"/>
    <property type="evidence" value="ECO:0007669"/>
    <property type="project" value="TreeGrafter"/>
</dbReference>
<feature type="transmembrane region" description="Helical" evidence="12">
    <location>
        <begin position="345"/>
        <end position="362"/>
    </location>
</feature>
<organism evidence="15 16">
    <name type="scientific">Lactobacillus paragasseri</name>
    <dbReference type="NCBI Taxonomy" id="2107999"/>
    <lineage>
        <taxon>Bacteria</taxon>
        <taxon>Bacillati</taxon>
        <taxon>Bacillota</taxon>
        <taxon>Bacilli</taxon>
        <taxon>Lactobacillales</taxon>
        <taxon>Lactobacillaceae</taxon>
        <taxon>Lactobacillus</taxon>
    </lineage>
</organism>
<evidence type="ECO:0000256" key="4">
    <source>
        <dbReference type="ARBA" id="ARBA00022597"/>
    </source>
</evidence>
<dbReference type="PROSITE" id="PS51103">
    <property type="entry name" value="PTS_EIIC_TYPE_1"/>
    <property type="match status" value="1"/>
</dbReference>
<evidence type="ECO:0000259" key="13">
    <source>
        <dbReference type="PROSITE" id="PS51098"/>
    </source>
</evidence>
<evidence type="ECO:0000256" key="1">
    <source>
        <dbReference type="ARBA" id="ARBA00004651"/>
    </source>
</evidence>
<protein>
    <submittedName>
        <fullName evidence="15">PTS transporter subunit EIIC</fullName>
    </submittedName>
</protein>
<feature type="transmembrane region" description="Helical" evidence="12">
    <location>
        <begin position="231"/>
        <end position="251"/>
    </location>
</feature>
<dbReference type="InterPro" id="IPR036878">
    <property type="entry name" value="Glu_permease_IIB"/>
</dbReference>
<dbReference type="Proteomes" id="UP001232113">
    <property type="component" value="Unassembled WGS sequence"/>
</dbReference>
<dbReference type="PANTHER" id="PTHR30175">
    <property type="entry name" value="PHOSPHOTRANSFERASE SYSTEM TRANSPORT PROTEIN"/>
    <property type="match status" value="1"/>
</dbReference>
<feature type="transmembrane region" description="Helical" evidence="12">
    <location>
        <begin position="304"/>
        <end position="325"/>
    </location>
</feature>
<feature type="transmembrane region" description="Helical" evidence="12">
    <location>
        <begin position="406"/>
        <end position="432"/>
    </location>
</feature>
<proteinExistence type="predicted"/>
<dbReference type="RefSeq" id="WP_077410183.1">
    <property type="nucleotide sequence ID" value="NZ_JASOLY010000002.1"/>
</dbReference>